<keyword evidence="1" id="KW-0472">Membrane</keyword>
<name>A0A4D4J5A8_9PSEU</name>
<keyword evidence="5" id="KW-1185">Reference proteome</keyword>
<proteinExistence type="predicted"/>
<dbReference type="AlphaFoldDB" id="A0A4D4J5A8"/>
<accession>A0A4D4J5A8</accession>
<gene>
    <name evidence="4" type="ORF">GTS_19030</name>
</gene>
<dbReference type="PANTHER" id="PTHR44757">
    <property type="entry name" value="DIGUANYLATE CYCLASE DGCP"/>
    <property type="match status" value="1"/>
</dbReference>
<organism evidence="4 5">
    <name type="scientific">Gandjariella thermophila</name>
    <dbReference type="NCBI Taxonomy" id="1931992"/>
    <lineage>
        <taxon>Bacteria</taxon>
        <taxon>Bacillati</taxon>
        <taxon>Actinomycetota</taxon>
        <taxon>Actinomycetes</taxon>
        <taxon>Pseudonocardiales</taxon>
        <taxon>Pseudonocardiaceae</taxon>
        <taxon>Gandjariella</taxon>
    </lineage>
</organism>
<feature type="transmembrane region" description="Helical" evidence="1">
    <location>
        <begin position="184"/>
        <end position="207"/>
    </location>
</feature>
<comment type="caution">
    <text evidence="4">The sequence shown here is derived from an EMBL/GenBank/DDBJ whole genome shotgun (WGS) entry which is preliminary data.</text>
</comment>
<dbReference type="SUPFAM" id="SSF141868">
    <property type="entry name" value="EAL domain-like"/>
    <property type="match status" value="1"/>
</dbReference>
<evidence type="ECO:0000313" key="5">
    <source>
        <dbReference type="Proteomes" id="UP000298860"/>
    </source>
</evidence>
<dbReference type="SUPFAM" id="SSF55073">
    <property type="entry name" value="Nucleotide cyclase"/>
    <property type="match status" value="1"/>
</dbReference>
<feature type="domain" description="GGDEF" evidence="3">
    <location>
        <begin position="252"/>
        <end position="384"/>
    </location>
</feature>
<sequence>MLSRAIEARATARAALAGLAIGLIALTGLSLASSLSMERTTARIDQLNEMSDRWLQVLQLVDLADHAMTDYLRSYRSTVLRQPLASAAGSAQDGLRWMQRYGAPDDVDTAVRVGGLYADYTEILRNIVAMGDRGDTAQVSIQADLAKLAVVSLRKQLSAIIQVKRLQTSQYLREADSANRALRLAMFGTFAVNLGLVALCGAVLINYRRRILRQVAKNEHEALHDALTGLANRTLLGRRTAHAIDQSGQDGSHVGLLLVDLNRFKEVNDTLGHLCGDRLLQAVAARLTGAVRESDTVARLGGDEFAVLLPGLASGAEATRAADRIGRALAAPVELDGLSLELSGSIGVAVHATDATDADELLKHADIAMYAAKRGRLRYVRYEAGLDTHTTADLTLVSELRRAIDNGELVLHYQPKAVMRDGTICGVEALVRWQHPRRGLLAPGEFVPAAERSGLIEPLTSRVLGMAVEQCARWLAADRRLPVSVNVGAQCLHNRTFPGQVRQVLAEQDVPADMLTLEITESAIIIDPVRAGEVLQELEEIGVRLSIDDFGTGYSSIAYLRSLRVHEMKLDRAFVTDMCSDYGNSAIVRALLDLARNFELQVVAEGVEDRRTWVVLAALGCDLVQGYYLSKPLPPDELDDWLGQDRAHRVGHSAPSRRRAT</sequence>
<keyword evidence="1" id="KW-1133">Transmembrane helix</keyword>
<dbReference type="SMART" id="SM00267">
    <property type="entry name" value="GGDEF"/>
    <property type="match status" value="1"/>
</dbReference>
<dbReference type="CDD" id="cd01948">
    <property type="entry name" value="EAL"/>
    <property type="match status" value="1"/>
</dbReference>
<dbReference type="InterPro" id="IPR001633">
    <property type="entry name" value="EAL_dom"/>
</dbReference>
<dbReference type="Pfam" id="PF00563">
    <property type="entry name" value="EAL"/>
    <property type="match status" value="1"/>
</dbReference>
<reference evidence="5" key="1">
    <citation type="submission" date="2019-04" db="EMBL/GenBank/DDBJ databases">
        <title>Draft genome sequence of Pseudonocardiaceae bacterium SL3-2-4.</title>
        <authorList>
            <person name="Ningsih F."/>
            <person name="Yokota A."/>
            <person name="Sakai Y."/>
            <person name="Nanatani K."/>
            <person name="Yabe S."/>
            <person name="Oetari A."/>
            <person name="Sjamsuridzal W."/>
        </authorList>
    </citation>
    <scope>NUCLEOTIDE SEQUENCE [LARGE SCALE GENOMIC DNA]</scope>
    <source>
        <strain evidence="5">SL3-2-4</strain>
    </source>
</reference>
<dbReference type="Gene3D" id="3.20.20.450">
    <property type="entry name" value="EAL domain"/>
    <property type="match status" value="1"/>
</dbReference>
<dbReference type="InterPro" id="IPR043128">
    <property type="entry name" value="Rev_trsase/Diguanyl_cyclase"/>
</dbReference>
<dbReference type="InterPro" id="IPR000160">
    <property type="entry name" value="GGDEF_dom"/>
</dbReference>
<dbReference type="InterPro" id="IPR052155">
    <property type="entry name" value="Biofilm_reg_signaling"/>
</dbReference>
<dbReference type="Gene3D" id="3.30.70.270">
    <property type="match status" value="1"/>
</dbReference>
<dbReference type="NCBIfam" id="TIGR00254">
    <property type="entry name" value="GGDEF"/>
    <property type="match status" value="1"/>
</dbReference>
<dbReference type="InterPro" id="IPR035919">
    <property type="entry name" value="EAL_sf"/>
</dbReference>
<protein>
    <recommendedName>
        <fullName evidence="6">GGDEF-domain containing protein</fullName>
    </recommendedName>
</protein>
<dbReference type="PANTHER" id="PTHR44757:SF2">
    <property type="entry name" value="BIOFILM ARCHITECTURE MAINTENANCE PROTEIN MBAA"/>
    <property type="match status" value="1"/>
</dbReference>
<dbReference type="RefSeq" id="WP_137813385.1">
    <property type="nucleotide sequence ID" value="NZ_BJFL01000006.1"/>
</dbReference>
<evidence type="ECO:0008006" key="6">
    <source>
        <dbReference type="Google" id="ProtNLM"/>
    </source>
</evidence>
<evidence type="ECO:0000313" key="4">
    <source>
        <dbReference type="EMBL" id="GDY30270.1"/>
    </source>
</evidence>
<dbReference type="OrthoDB" id="23692at2"/>
<dbReference type="PROSITE" id="PS50883">
    <property type="entry name" value="EAL"/>
    <property type="match status" value="1"/>
</dbReference>
<dbReference type="Proteomes" id="UP000298860">
    <property type="component" value="Unassembled WGS sequence"/>
</dbReference>
<feature type="domain" description="EAL" evidence="2">
    <location>
        <begin position="393"/>
        <end position="646"/>
    </location>
</feature>
<dbReference type="InterPro" id="IPR029787">
    <property type="entry name" value="Nucleotide_cyclase"/>
</dbReference>
<keyword evidence="1" id="KW-0812">Transmembrane</keyword>
<dbReference type="CDD" id="cd01949">
    <property type="entry name" value="GGDEF"/>
    <property type="match status" value="1"/>
</dbReference>
<evidence type="ECO:0000256" key="1">
    <source>
        <dbReference type="SAM" id="Phobius"/>
    </source>
</evidence>
<dbReference type="SMART" id="SM00052">
    <property type="entry name" value="EAL"/>
    <property type="match status" value="1"/>
</dbReference>
<dbReference type="EMBL" id="BJFL01000006">
    <property type="protein sequence ID" value="GDY30270.1"/>
    <property type="molecule type" value="Genomic_DNA"/>
</dbReference>
<evidence type="ECO:0000259" key="2">
    <source>
        <dbReference type="PROSITE" id="PS50883"/>
    </source>
</evidence>
<evidence type="ECO:0000259" key="3">
    <source>
        <dbReference type="PROSITE" id="PS50887"/>
    </source>
</evidence>
<dbReference type="PROSITE" id="PS50887">
    <property type="entry name" value="GGDEF"/>
    <property type="match status" value="1"/>
</dbReference>
<dbReference type="Pfam" id="PF00990">
    <property type="entry name" value="GGDEF"/>
    <property type="match status" value="1"/>
</dbReference>